<feature type="transmembrane region" description="Helical" evidence="5">
    <location>
        <begin position="413"/>
        <end position="434"/>
    </location>
</feature>
<feature type="transmembrane region" description="Helical" evidence="5">
    <location>
        <begin position="21"/>
        <end position="40"/>
    </location>
</feature>
<organism evidence="6 7">
    <name type="scientific">Levilactobacillus paucivorans</name>
    <dbReference type="NCBI Taxonomy" id="616990"/>
    <lineage>
        <taxon>Bacteria</taxon>
        <taxon>Bacillati</taxon>
        <taxon>Bacillota</taxon>
        <taxon>Bacilli</taxon>
        <taxon>Lactobacillales</taxon>
        <taxon>Lactobacillaceae</taxon>
        <taxon>Levilactobacillus</taxon>
    </lineage>
</organism>
<accession>A0A0R2LRQ2</accession>
<dbReference type="STRING" id="616990.IV54_GL001891"/>
<feature type="transmembrane region" description="Helical" evidence="5">
    <location>
        <begin position="52"/>
        <end position="74"/>
    </location>
</feature>
<evidence type="ECO:0000313" key="7">
    <source>
        <dbReference type="Proteomes" id="UP000051906"/>
    </source>
</evidence>
<dbReference type="InterPro" id="IPR052962">
    <property type="entry name" value="AA_Transporter_AGT"/>
</dbReference>
<feature type="transmembrane region" description="Helical" evidence="5">
    <location>
        <begin position="476"/>
        <end position="495"/>
    </location>
</feature>
<keyword evidence="4 5" id="KW-0472">Membrane</keyword>
<evidence type="ECO:0000256" key="3">
    <source>
        <dbReference type="ARBA" id="ARBA00022989"/>
    </source>
</evidence>
<dbReference type="PANTHER" id="PTHR47547">
    <property type="match status" value="1"/>
</dbReference>
<sequence length="545" mass="60023">MYNGPISFFESEEFWLKRKMSLFSLVMLTLSAIIGSGWLFGAGMAAQIAGPAAILSWILGAVIIGLIALNYIELGTMFPTSGGMSQYAAFSHGPLLGFVAGWANWLSLLTIIPIEAVAAVQYMSSWPWSWANWTRGFLKDGDITNQGLIIVFLFILAFTLLNFWSVKLLTRFTSFISIFKLGIPTLTIIVLMATGFQSGNFGHTAGFMPNGSAAIFSATTAAGIIFSYNAFQTTINMGNEIEHPERNILWGIVIAFSISAVIYTMLQVAFIGAVPGHYLVHGWQGVNFESPFANLAILMNLGWLSTLLYLDAFVSPFGTGVSFVATTSRALAAMTGTKHMPTKLGELNRKYQTPRRAMIVNMVLGVVLVAGFRNWSALSNVISTSTLIAYLTGPVTVATLRRNAPEFSRPFRLWGLQLWAPLAYVLASLAIYWAKWPTTIEVFGVIALGLICYVYYEFRQPAGWTALRASLKGSRWLLAEMIWLTIMSAVGSHEFGGHGWFPYPLDFVAVTLGSLVCYYLGVHDGYQSESFEIAQELNRRVEETE</sequence>
<evidence type="ECO:0000256" key="1">
    <source>
        <dbReference type="ARBA" id="ARBA00004141"/>
    </source>
</evidence>
<dbReference type="Pfam" id="PF13520">
    <property type="entry name" value="AA_permease_2"/>
    <property type="match status" value="1"/>
</dbReference>
<dbReference type="Proteomes" id="UP000051906">
    <property type="component" value="Unassembled WGS sequence"/>
</dbReference>
<dbReference type="GO" id="GO:0022857">
    <property type="term" value="F:transmembrane transporter activity"/>
    <property type="evidence" value="ECO:0007669"/>
    <property type="project" value="InterPro"/>
</dbReference>
<evidence type="ECO:0000313" key="6">
    <source>
        <dbReference type="EMBL" id="KRO03911.1"/>
    </source>
</evidence>
<gene>
    <name evidence="6" type="ORF">IV54_GL001891</name>
</gene>
<proteinExistence type="predicted"/>
<comment type="caution">
    <text evidence="6">The sequence shown here is derived from an EMBL/GenBank/DDBJ whole genome shotgun (WGS) entry which is preliminary data.</text>
</comment>
<feature type="transmembrane region" description="Helical" evidence="5">
    <location>
        <begin position="381"/>
        <end position="401"/>
    </location>
</feature>
<comment type="subcellular location">
    <subcellularLocation>
        <location evidence="1">Membrane</location>
        <topology evidence="1">Multi-pass membrane protein</topology>
    </subcellularLocation>
</comment>
<protein>
    <submittedName>
        <fullName evidence="6">Amino acid transporter</fullName>
    </submittedName>
</protein>
<feature type="transmembrane region" description="Helical" evidence="5">
    <location>
        <begin position="95"/>
        <end position="123"/>
    </location>
</feature>
<dbReference type="PANTHER" id="PTHR47547:SF1">
    <property type="entry name" value="ASPARTATE-PROTON SYMPORTER"/>
    <property type="match status" value="1"/>
</dbReference>
<evidence type="ECO:0000256" key="2">
    <source>
        <dbReference type="ARBA" id="ARBA00022692"/>
    </source>
</evidence>
<name>A0A0R2LRQ2_9LACO</name>
<feature type="transmembrane region" description="Helical" evidence="5">
    <location>
        <begin position="248"/>
        <end position="272"/>
    </location>
</feature>
<feature type="transmembrane region" description="Helical" evidence="5">
    <location>
        <begin position="175"/>
        <end position="195"/>
    </location>
</feature>
<feature type="transmembrane region" description="Helical" evidence="5">
    <location>
        <begin position="143"/>
        <end position="163"/>
    </location>
</feature>
<feature type="transmembrane region" description="Helical" evidence="5">
    <location>
        <begin position="440"/>
        <end position="456"/>
    </location>
</feature>
<evidence type="ECO:0000256" key="5">
    <source>
        <dbReference type="SAM" id="Phobius"/>
    </source>
</evidence>
<dbReference type="AlphaFoldDB" id="A0A0R2LRQ2"/>
<dbReference type="GO" id="GO:0016020">
    <property type="term" value="C:membrane"/>
    <property type="evidence" value="ECO:0007669"/>
    <property type="project" value="UniProtKB-SubCell"/>
</dbReference>
<feature type="transmembrane region" description="Helical" evidence="5">
    <location>
        <begin position="207"/>
        <end position="228"/>
    </location>
</feature>
<keyword evidence="2 5" id="KW-0812">Transmembrane</keyword>
<feature type="transmembrane region" description="Helical" evidence="5">
    <location>
        <begin position="357"/>
        <end position="375"/>
    </location>
</feature>
<keyword evidence="7" id="KW-1185">Reference proteome</keyword>
<keyword evidence="3 5" id="KW-1133">Transmembrane helix</keyword>
<reference evidence="6 7" key="1">
    <citation type="journal article" date="2015" name="Genome Announc.">
        <title>Expanding the biotechnology potential of lactobacilli through comparative genomics of 213 strains and associated genera.</title>
        <authorList>
            <person name="Sun Z."/>
            <person name="Harris H.M."/>
            <person name="McCann A."/>
            <person name="Guo C."/>
            <person name="Argimon S."/>
            <person name="Zhang W."/>
            <person name="Yang X."/>
            <person name="Jeffery I.B."/>
            <person name="Cooney J.C."/>
            <person name="Kagawa T.F."/>
            <person name="Liu W."/>
            <person name="Song Y."/>
            <person name="Salvetti E."/>
            <person name="Wrobel A."/>
            <person name="Rasinkangas P."/>
            <person name="Parkhill J."/>
            <person name="Rea M.C."/>
            <person name="O'Sullivan O."/>
            <person name="Ritari J."/>
            <person name="Douillard F.P."/>
            <person name="Paul Ross R."/>
            <person name="Yang R."/>
            <person name="Briner A.E."/>
            <person name="Felis G.E."/>
            <person name="de Vos W.M."/>
            <person name="Barrangou R."/>
            <person name="Klaenhammer T.R."/>
            <person name="Caufield P.W."/>
            <person name="Cui Y."/>
            <person name="Zhang H."/>
            <person name="O'Toole P.W."/>
        </authorList>
    </citation>
    <scope>NUCLEOTIDE SEQUENCE [LARGE SCALE GENOMIC DNA]</scope>
    <source>
        <strain evidence="6 7">DSM 22467</strain>
    </source>
</reference>
<dbReference type="PIRSF" id="PIRSF006060">
    <property type="entry name" value="AA_transporter"/>
    <property type="match status" value="1"/>
</dbReference>
<dbReference type="PATRIC" id="fig|616990.3.peg.2003"/>
<dbReference type="InterPro" id="IPR002293">
    <property type="entry name" value="AA/rel_permease1"/>
</dbReference>
<dbReference type="EMBL" id="JQCA01000049">
    <property type="protein sequence ID" value="KRO03911.1"/>
    <property type="molecule type" value="Genomic_DNA"/>
</dbReference>
<feature type="transmembrane region" description="Helical" evidence="5">
    <location>
        <begin position="501"/>
        <end position="521"/>
    </location>
</feature>
<evidence type="ECO:0000256" key="4">
    <source>
        <dbReference type="ARBA" id="ARBA00023136"/>
    </source>
</evidence>
<dbReference type="Gene3D" id="1.20.1740.10">
    <property type="entry name" value="Amino acid/polyamine transporter I"/>
    <property type="match status" value="1"/>
</dbReference>